<dbReference type="KEGG" id="eiv:EIN_354580"/>
<dbReference type="GeneID" id="14886146"/>
<dbReference type="OrthoDB" id="4062651at2759"/>
<dbReference type="InterPro" id="IPR053215">
    <property type="entry name" value="TKL_Ser/Thr_kinase"/>
</dbReference>
<dbReference type="GO" id="GO:0005524">
    <property type="term" value="F:ATP binding"/>
    <property type="evidence" value="ECO:0007669"/>
    <property type="project" value="InterPro"/>
</dbReference>
<dbReference type="Gene3D" id="1.10.510.10">
    <property type="entry name" value="Transferase(Phosphotransferase) domain 1"/>
    <property type="match status" value="1"/>
</dbReference>
<dbReference type="OMA" id="FEENIHI"/>
<gene>
    <name evidence="5" type="ORF">EIN_354580</name>
</gene>
<proteinExistence type="predicted"/>
<evidence type="ECO:0000313" key="5">
    <source>
        <dbReference type="EMBL" id="ELP87156.1"/>
    </source>
</evidence>
<dbReference type="VEuPathDB" id="AmoebaDB:EIN_354580"/>
<dbReference type="EMBL" id="KB206862">
    <property type="protein sequence ID" value="ELP87156.1"/>
    <property type="molecule type" value="Genomic_DNA"/>
</dbReference>
<keyword evidence="2" id="KW-0812">Transmembrane</keyword>
<feature type="coiled-coil region" evidence="1">
    <location>
        <begin position="1025"/>
        <end position="1052"/>
    </location>
</feature>
<name>L7FKT4_ENTIV</name>
<dbReference type="RefSeq" id="XP_004253927.1">
    <property type="nucleotide sequence ID" value="XM_004253879.1"/>
</dbReference>
<keyword evidence="2" id="KW-1133">Transmembrane helix</keyword>
<dbReference type="PANTHER" id="PTHR45756">
    <property type="entry name" value="PALMITOYLTRANSFERASE"/>
    <property type="match status" value="1"/>
</dbReference>
<keyword evidence="3" id="KW-0732">Signal</keyword>
<keyword evidence="5" id="KW-0418">Kinase</keyword>
<organism evidence="5 6">
    <name type="scientific">Entamoeba invadens IP1</name>
    <dbReference type="NCBI Taxonomy" id="370355"/>
    <lineage>
        <taxon>Eukaryota</taxon>
        <taxon>Amoebozoa</taxon>
        <taxon>Evosea</taxon>
        <taxon>Archamoebae</taxon>
        <taxon>Mastigamoebida</taxon>
        <taxon>Entamoebidae</taxon>
        <taxon>Entamoeba</taxon>
    </lineage>
</organism>
<keyword evidence="5" id="KW-0808">Transferase</keyword>
<evidence type="ECO:0000256" key="2">
    <source>
        <dbReference type="SAM" id="Phobius"/>
    </source>
</evidence>
<dbReference type="PANTHER" id="PTHR45756:SF1">
    <property type="entry name" value="PROTEIN KINASE DOMAIN CONTAINING PROTEIN"/>
    <property type="match status" value="1"/>
</dbReference>
<protein>
    <submittedName>
        <fullName evidence="5">Serine-threonine protein kinase, putative</fullName>
    </submittedName>
</protein>
<dbReference type="InterPro" id="IPR011009">
    <property type="entry name" value="Kinase-like_dom_sf"/>
</dbReference>
<keyword evidence="2" id="KW-0472">Membrane</keyword>
<dbReference type="GO" id="GO:0004672">
    <property type="term" value="F:protein kinase activity"/>
    <property type="evidence" value="ECO:0007669"/>
    <property type="project" value="InterPro"/>
</dbReference>
<dbReference type="InterPro" id="IPR001245">
    <property type="entry name" value="Ser-Thr/Tyr_kinase_cat_dom"/>
</dbReference>
<evidence type="ECO:0000313" key="6">
    <source>
        <dbReference type="Proteomes" id="UP000014680"/>
    </source>
</evidence>
<keyword evidence="1" id="KW-0175">Coiled coil</keyword>
<dbReference type="SUPFAM" id="SSF56112">
    <property type="entry name" value="Protein kinase-like (PK-like)"/>
    <property type="match status" value="1"/>
</dbReference>
<evidence type="ECO:0000259" key="4">
    <source>
        <dbReference type="PROSITE" id="PS50011"/>
    </source>
</evidence>
<dbReference type="InterPro" id="IPR000719">
    <property type="entry name" value="Prot_kinase_dom"/>
</dbReference>
<reference evidence="5 6" key="1">
    <citation type="submission" date="2012-10" db="EMBL/GenBank/DDBJ databases">
        <authorList>
            <person name="Zafar N."/>
            <person name="Inman J."/>
            <person name="Hall N."/>
            <person name="Lorenzi H."/>
            <person name="Caler E."/>
        </authorList>
    </citation>
    <scope>NUCLEOTIDE SEQUENCE [LARGE SCALE GENOMIC DNA]</scope>
    <source>
        <strain evidence="5 6">IP1</strain>
    </source>
</reference>
<dbReference type="Pfam" id="PF07714">
    <property type="entry name" value="PK_Tyr_Ser-Thr"/>
    <property type="match status" value="1"/>
</dbReference>
<dbReference type="PROSITE" id="PS50011">
    <property type="entry name" value="PROTEIN_KINASE_DOM"/>
    <property type="match status" value="1"/>
</dbReference>
<dbReference type="Proteomes" id="UP000014680">
    <property type="component" value="Unassembled WGS sequence"/>
</dbReference>
<dbReference type="AlphaFoldDB" id="L7FKT4"/>
<feature type="domain" description="Protein kinase" evidence="4">
    <location>
        <begin position="761"/>
        <end position="1026"/>
    </location>
</feature>
<evidence type="ECO:0000256" key="3">
    <source>
        <dbReference type="SAM" id="SignalP"/>
    </source>
</evidence>
<feature type="chain" id="PRO_5003974011" evidence="3">
    <location>
        <begin position="28"/>
        <end position="1073"/>
    </location>
</feature>
<sequence length="1073" mass="124632">MIIERLKVNNQTNIMILLLLFIRFVFPYCGNGCLECITPPNHNDQLCIKCKSNYKQTSSCTECKLFNPYLNFSETNQLILMYNNNCMVTNTTSALLYWKPLFAEDLLLNVPDTFSITKNMTPMLGMCHDDDSNNRYRFGKYYKVYVPPNYNSTKNYINILVKKNRSEGKVKIDLTKEQYDDNNKIDKPLCFGTSQFVDTYGYLITRISYTETNFTLFVGMVDAYDCVITVTLITSEEMLHYLNYPIYNVTHLKTTPLTIKLDFAQLGVLDIRGCASQPYILKFFFFKLVGEIPNKSRILFSSSNGETQMFEYTRCENATNLYGKCHCVNGTQIRRDLWKLAPETGFVYSTQETTFDNYVFRFFSKNMIMRTDFSMRVICPNNCNEERGGGKCSVQLGKCVCSHESYGGDDCHKLCYYNNTWTLKNYDDKCYFGEEYCDTYCECENGTYLLDHHCLNDVCYRNNITDYPELCKRGESHCKFNCQCEDGYIIKNNKCITQTCGNGKLDHPEEQCDSGDSCNSTNCECYEGFVPDPDNTGSCKGSNYTVMIIVIVIGTVFLLIMLIISTVTIIIVSRKDHYLLKNVIEDIKYPQPEYYFDVSKCHHITYTSNKYPSNKSIITFGMKNKQLKINETVFEIFEMTNHTKQFMLIIFHTPNIQKYTIHFCPQTLIISKGKTKQILLIFTPHCTTRFEGTEFYVSVYYGNKSTLIELQQLVFDKKKIDVDDTIIYEKIHKKVSAFYFVLISKVEIEGSFQIDRDELFVSPRRFETKGNHKHAIVGTYRGKPVIVKTINLSNLSTQDLNTLKASIEKFYTSMKNIRSPYLLQPFGCFYEDQNLSFFSEICCLGSADLYFLNSEYKGRFSYSFKLKVMKDVQCGLSYLHGFKLFHLNLKLSNVMMKSFSVSPSVVSVQLCDHWGSADLRTKVENIGLFMKNPRCDPPEAYKHIFGSFTDVYSFGILCWEFFYEQRTFEKSKTLFDIKSAVITGLTPEIDSTMPSDLKWLILKCWEYKYLQRITLRETHEILHDIIKKEEALKSAKENNKNIENEIFFEQLKNEKMILYSNALDQKTLVPFNI</sequence>
<evidence type="ECO:0000256" key="1">
    <source>
        <dbReference type="SAM" id="Coils"/>
    </source>
</evidence>
<keyword evidence="6" id="KW-1185">Reference proteome</keyword>
<feature type="signal peptide" evidence="3">
    <location>
        <begin position="1"/>
        <end position="27"/>
    </location>
</feature>
<accession>L7FKT4</accession>
<feature type="transmembrane region" description="Helical" evidence="2">
    <location>
        <begin position="544"/>
        <end position="572"/>
    </location>
</feature>